<name>A0AAX1C967_9GAMM</name>
<accession>A0AAX1C967</accession>
<organism evidence="1 2">
    <name type="scientific">Dickeya dianthicola</name>
    <dbReference type="NCBI Taxonomy" id="204039"/>
    <lineage>
        <taxon>Bacteria</taxon>
        <taxon>Pseudomonadati</taxon>
        <taxon>Pseudomonadota</taxon>
        <taxon>Gammaproteobacteria</taxon>
        <taxon>Enterobacterales</taxon>
        <taxon>Pectobacteriaceae</taxon>
        <taxon>Dickeya</taxon>
    </lineage>
</organism>
<reference evidence="1 2" key="1">
    <citation type="submission" date="2018-05" db="EMBL/GenBank/DDBJ databases">
        <title>Genomic diversity of pathogens causing Blackleg of Potato in Pakistan.</title>
        <authorList>
            <person name="Sarfraz S."/>
            <person name="Riaz K."/>
            <person name="Oulghazi S."/>
            <person name="Cigna J."/>
            <person name="Sahi S.T."/>
            <person name="Khan S.H."/>
            <person name="Hameed A."/>
            <person name="Faure D."/>
        </authorList>
    </citation>
    <scope>NUCLEOTIDE SEQUENCE [LARGE SCALE GENOMIC DNA]</scope>
    <source>
        <strain evidence="1 2">SS70</strain>
    </source>
</reference>
<sequence length="65" mass="7734">MNLHVKLTSQLALSRQYWHGLSDFMQLHENCYIKWVGVAGAQLRAGSFSVYGCDWYHFYIQMNYR</sequence>
<proteinExistence type="predicted"/>
<protein>
    <submittedName>
        <fullName evidence="1">Uncharacterized protein</fullName>
    </submittedName>
</protein>
<evidence type="ECO:0000313" key="1">
    <source>
        <dbReference type="EMBL" id="PWD74630.1"/>
    </source>
</evidence>
<gene>
    <name evidence="1" type="ORF">DF213_05090</name>
</gene>
<evidence type="ECO:0000313" key="2">
    <source>
        <dbReference type="Proteomes" id="UP000245055"/>
    </source>
</evidence>
<dbReference type="AlphaFoldDB" id="A0AAX1C967"/>
<comment type="caution">
    <text evidence="1">The sequence shown here is derived from an EMBL/GenBank/DDBJ whole genome shotgun (WGS) entry which is preliminary data.</text>
</comment>
<dbReference type="Proteomes" id="UP000245055">
    <property type="component" value="Unassembled WGS sequence"/>
</dbReference>
<dbReference type="EMBL" id="QESZ01000008">
    <property type="protein sequence ID" value="PWD74630.1"/>
    <property type="molecule type" value="Genomic_DNA"/>
</dbReference>